<gene>
    <name evidence="2" type="ORF">KY290_010175</name>
</gene>
<keyword evidence="3" id="KW-1185">Reference proteome</keyword>
<proteinExistence type="predicted"/>
<organism evidence="2 3">
    <name type="scientific">Solanum tuberosum</name>
    <name type="common">Potato</name>
    <dbReference type="NCBI Taxonomy" id="4113"/>
    <lineage>
        <taxon>Eukaryota</taxon>
        <taxon>Viridiplantae</taxon>
        <taxon>Streptophyta</taxon>
        <taxon>Embryophyta</taxon>
        <taxon>Tracheophyta</taxon>
        <taxon>Spermatophyta</taxon>
        <taxon>Magnoliopsida</taxon>
        <taxon>eudicotyledons</taxon>
        <taxon>Gunneridae</taxon>
        <taxon>Pentapetalae</taxon>
        <taxon>asterids</taxon>
        <taxon>lamiids</taxon>
        <taxon>Solanales</taxon>
        <taxon>Solanaceae</taxon>
        <taxon>Solanoideae</taxon>
        <taxon>Solaneae</taxon>
        <taxon>Solanum</taxon>
    </lineage>
</organism>
<sequence length="73" mass="8392">MDGGEHELSFQTGRMTRQEEEDNLYRNPLPLHFGAYKVLNQGANSFGTQLIASPSRYYFAISHPRVFSLARWS</sequence>
<reference evidence="2 3" key="1">
    <citation type="journal article" date="2021" name="bioRxiv">
        <title>Chromosome-scale and haplotype-resolved genome assembly of a tetraploid potato cultivar.</title>
        <authorList>
            <person name="Sun H."/>
            <person name="Jiao W.-B."/>
            <person name="Krause K."/>
            <person name="Campoy J.A."/>
            <person name="Goel M."/>
            <person name="Folz-Donahue K."/>
            <person name="Kukat C."/>
            <person name="Huettel B."/>
            <person name="Schneeberger K."/>
        </authorList>
    </citation>
    <scope>NUCLEOTIDE SEQUENCE [LARGE SCALE GENOMIC DNA]</scope>
    <source>
        <strain evidence="2">SolTubOtavaFocal</strain>
        <tissue evidence="2">Leaves</tissue>
    </source>
</reference>
<comment type="caution">
    <text evidence="2">The sequence shown here is derived from an EMBL/GenBank/DDBJ whole genome shotgun (WGS) entry which is preliminary data.</text>
</comment>
<evidence type="ECO:0000313" key="3">
    <source>
        <dbReference type="Proteomes" id="UP000826656"/>
    </source>
</evidence>
<evidence type="ECO:0000256" key="1">
    <source>
        <dbReference type="SAM" id="MobiDB-lite"/>
    </source>
</evidence>
<feature type="region of interest" description="Disordered" evidence="1">
    <location>
        <begin position="1"/>
        <end position="21"/>
    </location>
</feature>
<protein>
    <submittedName>
        <fullName evidence="2">Uncharacterized protein</fullName>
    </submittedName>
</protein>
<evidence type="ECO:0000313" key="2">
    <source>
        <dbReference type="EMBL" id="KAH0773038.1"/>
    </source>
</evidence>
<dbReference type="Proteomes" id="UP000826656">
    <property type="component" value="Unassembled WGS sequence"/>
</dbReference>
<dbReference type="EMBL" id="JAIVGD010000005">
    <property type="protein sequence ID" value="KAH0773038.1"/>
    <property type="molecule type" value="Genomic_DNA"/>
</dbReference>
<name>A0ABQ7VZ15_SOLTU</name>
<accession>A0ABQ7VZ15</accession>